<sequence length="507" mass="56987">MSFLGLPLEIHQQILSYLHSARDVAALSIQCRALHSMCDMPTREVYDKISIYSNDESLDAAFVLLMNILKRPSLGHYVRHIESCSATSCHMDFKEAAPQRGLSDEDTALVREAVKKAGFLGSSEDRIVNILMQRMEDATGEYGYYKYRDTLGTLIAQALTAILITLSPNLTSMATTQPFHNYQETRPYPLVEFLRQTNASPETKPYLQNLRKVYLINKSDSSWSDGRFFVEMDLLSCWALFDQLPSIESIGADIVKEDDNGERTLDRPSNISRIAINHSHVASTTLVQLISSCRALREFQYSMGGRASSDGSNPMVNPKAIIKSILGHKGTLEVLDLDVDDFVHLEGVVGDENDYEYMEDRFDRYGSPFETDEDPALLKILRSIWVHSGSLKDLGSLKKLSLGFEFLLYFARGVSVSGTMERGKTPMLVDCLPDSLEYLCIRGYQKGESDEFDRQVDALMAHYESGSSNLKELKGIMETIPNSANVDNPDDDYDLLWSLQDVGYESD</sequence>
<dbReference type="AlphaFoldDB" id="A0A1F5LL23"/>
<dbReference type="OrthoDB" id="3437411at2759"/>
<dbReference type="Proteomes" id="UP000177622">
    <property type="component" value="Unassembled WGS sequence"/>
</dbReference>
<dbReference type="CDD" id="cd09917">
    <property type="entry name" value="F-box_SF"/>
    <property type="match status" value="1"/>
</dbReference>
<reference evidence="2 3" key="1">
    <citation type="journal article" date="2016" name="Sci. Rep.">
        <title>Penicillium arizonense, a new, genome sequenced fungal species, reveals a high chemical diversity in secreted metabolites.</title>
        <authorList>
            <person name="Grijseels S."/>
            <person name="Nielsen J.C."/>
            <person name="Randelovic M."/>
            <person name="Nielsen J."/>
            <person name="Nielsen K.F."/>
            <person name="Workman M."/>
            <person name="Frisvad J.C."/>
        </authorList>
    </citation>
    <scope>NUCLEOTIDE SEQUENCE [LARGE SCALE GENOMIC DNA]</scope>
    <source>
        <strain evidence="2 3">CBS 141311</strain>
    </source>
</reference>
<dbReference type="GeneID" id="34575908"/>
<name>A0A1F5LL23_PENAI</name>
<dbReference type="RefSeq" id="XP_022489252.1">
    <property type="nucleotide sequence ID" value="XM_022631174.1"/>
</dbReference>
<dbReference type="STRING" id="1835702.A0A1F5LL23"/>
<comment type="caution">
    <text evidence="2">The sequence shown here is derived from an EMBL/GenBank/DDBJ whole genome shotgun (WGS) entry which is preliminary data.</text>
</comment>
<dbReference type="Pfam" id="PF12937">
    <property type="entry name" value="F-box-like"/>
    <property type="match status" value="1"/>
</dbReference>
<proteinExistence type="predicted"/>
<organism evidence="2 3">
    <name type="scientific">Penicillium arizonense</name>
    <dbReference type="NCBI Taxonomy" id="1835702"/>
    <lineage>
        <taxon>Eukaryota</taxon>
        <taxon>Fungi</taxon>
        <taxon>Dikarya</taxon>
        <taxon>Ascomycota</taxon>
        <taxon>Pezizomycotina</taxon>
        <taxon>Eurotiomycetes</taxon>
        <taxon>Eurotiomycetidae</taxon>
        <taxon>Eurotiales</taxon>
        <taxon>Aspergillaceae</taxon>
        <taxon>Penicillium</taxon>
    </lineage>
</organism>
<gene>
    <name evidence="2" type="ORF">PENARI_c007G10459</name>
</gene>
<dbReference type="InterPro" id="IPR001810">
    <property type="entry name" value="F-box_dom"/>
</dbReference>
<evidence type="ECO:0000313" key="3">
    <source>
        <dbReference type="Proteomes" id="UP000177622"/>
    </source>
</evidence>
<protein>
    <recommendedName>
        <fullName evidence="1">F-box domain-containing protein</fullName>
    </recommendedName>
</protein>
<dbReference type="SUPFAM" id="SSF81383">
    <property type="entry name" value="F-box domain"/>
    <property type="match status" value="1"/>
</dbReference>
<evidence type="ECO:0000313" key="2">
    <source>
        <dbReference type="EMBL" id="OGE53815.1"/>
    </source>
</evidence>
<evidence type="ECO:0000259" key="1">
    <source>
        <dbReference type="Pfam" id="PF12937"/>
    </source>
</evidence>
<feature type="domain" description="F-box" evidence="1">
    <location>
        <begin position="4"/>
        <end position="40"/>
    </location>
</feature>
<dbReference type="InterPro" id="IPR036047">
    <property type="entry name" value="F-box-like_dom_sf"/>
</dbReference>
<dbReference type="EMBL" id="LXJU01000007">
    <property type="protein sequence ID" value="OGE53815.1"/>
    <property type="molecule type" value="Genomic_DNA"/>
</dbReference>
<keyword evidence="3" id="KW-1185">Reference proteome</keyword>
<accession>A0A1F5LL23</accession>